<dbReference type="CDD" id="cd01044">
    <property type="entry name" value="Ferritin_CCC1_N"/>
    <property type="match status" value="1"/>
</dbReference>
<keyword evidence="3 5" id="KW-1133">Transmembrane helix</keyword>
<dbReference type="PANTHER" id="PTHR31851">
    <property type="entry name" value="FE(2+)/MN(2+) TRANSPORTER PCL1"/>
    <property type="match status" value="1"/>
</dbReference>
<dbReference type="InterPro" id="IPR009078">
    <property type="entry name" value="Ferritin-like_SF"/>
</dbReference>
<dbReference type="GO" id="GO:0005384">
    <property type="term" value="F:manganese ion transmembrane transporter activity"/>
    <property type="evidence" value="ECO:0007669"/>
    <property type="project" value="InterPro"/>
</dbReference>
<feature type="transmembrane region" description="Helical" evidence="5">
    <location>
        <begin position="319"/>
        <end position="342"/>
    </location>
</feature>
<name>A4BUJ8_9GAMM</name>
<dbReference type="RefSeq" id="WP_005000909.1">
    <property type="nucleotide sequence ID" value="NZ_CH672427.1"/>
</dbReference>
<dbReference type="HOGENOM" id="CLU_038957_1_1_6"/>
<dbReference type="EMBL" id="AAOF01000019">
    <property type="protein sequence ID" value="EAR20564.1"/>
    <property type="molecule type" value="Genomic_DNA"/>
</dbReference>
<dbReference type="InterPro" id="IPR008217">
    <property type="entry name" value="Ccc1_fam"/>
</dbReference>
<evidence type="ECO:0008006" key="8">
    <source>
        <dbReference type="Google" id="ProtNLM"/>
    </source>
</evidence>
<protein>
    <recommendedName>
        <fullName evidence="8">Rubrerythrin diiron-binding domain-containing protein</fullName>
    </recommendedName>
</protein>
<evidence type="ECO:0000256" key="5">
    <source>
        <dbReference type="SAM" id="Phobius"/>
    </source>
</evidence>
<dbReference type="AlphaFoldDB" id="A4BUJ8"/>
<evidence type="ECO:0000256" key="1">
    <source>
        <dbReference type="ARBA" id="ARBA00004127"/>
    </source>
</evidence>
<keyword evidence="4 5" id="KW-0472">Membrane</keyword>
<keyword evidence="7" id="KW-1185">Reference proteome</keyword>
<organism evidence="6 7">
    <name type="scientific">Nitrococcus mobilis Nb-231</name>
    <dbReference type="NCBI Taxonomy" id="314278"/>
    <lineage>
        <taxon>Bacteria</taxon>
        <taxon>Pseudomonadati</taxon>
        <taxon>Pseudomonadota</taxon>
        <taxon>Gammaproteobacteria</taxon>
        <taxon>Chromatiales</taxon>
        <taxon>Ectothiorhodospiraceae</taxon>
        <taxon>Nitrococcus</taxon>
    </lineage>
</organism>
<dbReference type="Pfam" id="PF01988">
    <property type="entry name" value="VIT1"/>
    <property type="match status" value="1"/>
</dbReference>
<evidence type="ECO:0000256" key="3">
    <source>
        <dbReference type="ARBA" id="ARBA00022989"/>
    </source>
</evidence>
<dbReference type="OrthoDB" id="9789677at2"/>
<accession>A4BUJ8</accession>
<reference evidence="6 7" key="1">
    <citation type="submission" date="2006-02" db="EMBL/GenBank/DDBJ databases">
        <authorList>
            <person name="Waterbury J."/>
            <person name="Ferriera S."/>
            <person name="Johnson J."/>
            <person name="Kravitz S."/>
            <person name="Halpern A."/>
            <person name="Remington K."/>
            <person name="Beeson K."/>
            <person name="Tran B."/>
            <person name="Rogers Y.-H."/>
            <person name="Friedman R."/>
            <person name="Venter J.C."/>
        </authorList>
    </citation>
    <scope>NUCLEOTIDE SEQUENCE [LARGE SCALE GENOMIC DNA]</scope>
    <source>
        <strain evidence="6 7">Nb-231</strain>
    </source>
</reference>
<comment type="caution">
    <text evidence="6">The sequence shown here is derived from an EMBL/GenBank/DDBJ whole genome shotgun (WGS) entry which is preliminary data.</text>
</comment>
<sequence>MEHKKDLKRLHENLQREIDSAALYNALSEVEDRPQLKEVYARMARIEEHHARFWRVQLRRRAAVAPQLDPTWRSRMLIRLARRFGAEFVLPTAIRLESAEHGSYKRQPESRHTRLPNDESYHRRLLRAISVTVGQQGIEGATIARMEGRHDRVGGNALRAAVLGANDGLVSNLSLIMGVAGASVGSRTILITGLAGLLAGAISMALGEWISVTSSRELYEQQIRAEAEELAEMPEEEEAELALIYQAKGLPEEEAKALAARLIADKDNALNALTREELGIDPHALGGSPKTAAFASFMLFAVGASLPVLPFFFLTGLPATSASLLCSAFGLFGIGAAITLLTGRSALHSGIRQLLFGMGAAALTYGIGWVFGVTLTG</sequence>
<feature type="transmembrane region" description="Helical" evidence="5">
    <location>
        <begin position="354"/>
        <end position="375"/>
    </location>
</feature>
<evidence type="ECO:0000256" key="4">
    <source>
        <dbReference type="ARBA" id="ARBA00023136"/>
    </source>
</evidence>
<evidence type="ECO:0000313" key="6">
    <source>
        <dbReference type="EMBL" id="EAR20564.1"/>
    </source>
</evidence>
<keyword evidence="2 5" id="KW-0812">Transmembrane</keyword>
<dbReference type="Proteomes" id="UP000003374">
    <property type="component" value="Unassembled WGS sequence"/>
</dbReference>
<gene>
    <name evidence="6" type="ORF">NB231_07192</name>
</gene>
<dbReference type="SUPFAM" id="SSF47240">
    <property type="entry name" value="Ferritin-like"/>
    <property type="match status" value="1"/>
</dbReference>
<dbReference type="InterPro" id="IPR039376">
    <property type="entry name" value="Ferritin_CCC1_N"/>
</dbReference>
<proteinExistence type="predicted"/>
<dbReference type="GO" id="GO:0030026">
    <property type="term" value="P:intracellular manganese ion homeostasis"/>
    <property type="evidence" value="ECO:0007669"/>
    <property type="project" value="InterPro"/>
</dbReference>
<evidence type="ECO:0000256" key="2">
    <source>
        <dbReference type="ARBA" id="ARBA00022692"/>
    </source>
</evidence>
<dbReference type="GO" id="GO:0012505">
    <property type="term" value="C:endomembrane system"/>
    <property type="evidence" value="ECO:0007669"/>
    <property type="project" value="UniProtKB-SubCell"/>
</dbReference>
<evidence type="ECO:0000313" key="7">
    <source>
        <dbReference type="Proteomes" id="UP000003374"/>
    </source>
</evidence>
<comment type="subcellular location">
    <subcellularLocation>
        <location evidence="1">Endomembrane system</location>
        <topology evidence="1">Multi-pass membrane protein</topology>
    </subcellularLocation>
</comment>
<feature type="transmembrane region" description="Helical" evidence="5">
    <location>
        <begin position="292"/>
        <end position="313"/>
    </location>
</feature>
<dbReference type="eggNOG" id="COG1814">
    <property type="taxonomic scope" value="Bacteria"/>
</dbReference>